<dbReference type="SUPFAM" id="SSF51735">
    <property type="entry name" value="NAD(P)-binding Rossmann-fold domains"/>
    <property type="match status" value="1"/>
</dbReference>
<comment type="caution">
    <text evidence="10">The sequence shown here is derived from an EMBL/GenBank/DDBJ whole genome shotgun (WGS) entry which is preliminary data.</text>
</comment>
<comment type="caution">
    <text evidence="7">Lacks conserved residue(s) required for the propagation of feature annotation.</text>
</comment>
<dbReference type="Gene3D" id="3.40.50.720">
    <property type="entry name" value="NAD(P)-binding Rossmann-like Domain"/>
    <property type="match status" value="1"/>
</dbReference>
<keyword evidence="3 7" id="KW-0028">Amino-acid biosynthesis</keyword>
<evidence type="ECO:0000256" key="6">
    <source>
        <dbReference type="ARBA" id="ARBA00023141"/>
    </source>
</evidence>
<dbReference type="InterPro" id="IPR036291">
    <property type="entry name" value="NAD(P)-bd_dom_sf"/>
</dbReference>
<dbReference type="PANTHER" id="PTHR21089:SF1">
    <property type="entry name" value="BIFUNCTIONAL 3-DEHYDROQUINATE DEHYDRATASE_SHIKIMATE DEHYDROGENASE, CHLOROPLASTIC"/>
    <property type="match status" value="1"/>
</dbReference>
<protein>
    <recommendedName>
        <fullName evidence="2 7">Shikimate dehydrogenase (NADP(+))</fullName>
        <shortName evidence="7">SDH</shortName>
        <ecNumber evidence="2 7">1.1.1.25</ecNumber>
    </recommendedName>
</protein>
<evidence type="ECO:0000256" key="2">
    <source>
        <dbReference type="ARBA" id="ARBA00012962"/>
    </source>
</evidence>
<dbReference type="Pfam" id="PF08501">
    <property type="entry name" value="Shikimate_dh_N"/>
    <property type="match status" value="1"/>
</dbReference>
<dbReference type="Gene3D" id="3.40.50.10860">
    <property type="entry name" value="Leucine Dehydrogenase, chain A, domain 1"/>
    <property type="match status" value="1"/>
</dbReference>
<evidence type="ECO:0000259" key="8">
    <source>
        <dbReference type="Pfam" id="PF08501"/>
    </source>
</evidence>
<dbReference type="GO" id="GO:0004764">
    <property type="term" value="F:shikimate 3-dehydrogenase (NADP+) activity"/>
    <property type="evidence" value="ECO:0007669"/>
    <property type="project" value="UniProtKB-EC"/>
</dbReference>
<dbReference type="EC" id="1.1.1.25" evidence="2 7"/>
<feature type="binding site" evidence="7">
    <location>
        <position position="260"/>
    </location>
    <ligand>
        <name>NADP(+)</name>
        <dbReference type="ChEBI" id="CHEBI:58349"/>
    </ligand>
</feature>
<keyword evidence="5 7" id="KW-0560">Oxidoreductase</keyword>
<dbReference type="NCBIfam" id="TIGR00507">
    <property type="entry name" value="aroE"/>
    <property type="match status" value="1"/>
</dbReference>
<feature type="binding site" evidence="7">
    <location>
        <position position="239"/>
    </location>
    <ligand>
        <name>shikimate</name>
        <dbReference type="ChEBI" id="CHEBI:36208"/>
    </ligand>
</feature>
<organism evidence="10 11">
    <name type="scientific">Laedolimicola ammoniilytica</name>
    <dbReference type="NCBI Taxonomy" id="2981771"/>
    <lineage>
        <taxon>Bacteria</taxon>
        <taxon>Bacillati</taxon>
        <taxon>Bacillota</taxon>
        <taxon>Clostridia</taxon>
        <taxon>Lachnospirales</taxon>
        <taxon>Lachnospiraceae</taxon>
        <taxon>Laedolimicola</taxon>
    </lineage>
</organism>
<dbReference type="RefSeq" id="WP_158361977.1">
    <property type="nucleotide sequence ID" value="NZ_JAOQKC010000003.1"/>
</dbReference>
<dbReference type="InterPro" id="IPR041121">
    <property type="entry name" value="SDH_C"/>
</dbReference>
<sequence length="291" mass="31631">MDKNFDITGTTKLTCLLGNPVSHSISPAMHNASFQKLGINCVYLAFPVDEAHFERAIDGLITLGATGWNCTMPLKRLMYDRVDTLSDSALLSGAVNTVVNRDGQLFGDNTDGYGFLQSMRDAGFSCEGKHAVLLGSGGAAAAILAQAALDGTAFIDVFARSASASTKLIAEEIQRIHARCDCRIRLFDLEDNTSLRHCLDEADVLINASSVGMAPRTDASLIPDPAFFHPGLVVGDVIYNPRETLLLRTAKEAGCHTFNGMYMLLHQGAKAFERWTGQAMPVEYIRKLYFC</sequence>
<dbReference type="Pfam" id="PF18317">
    <property type="entry name" value="SDH_C"/>
    <property type="match status" value="1"/>
</dbReference>
<dbReference type="InterPro" id="IPR046346">
    <property type="entry name" value="Aminoacid_DH-like_N_sf"/>
</dbReference>
<keyword evidence="11" id="KW-1185">Reference proteome</keyword>
<keyword evidence="6 7" id="KW-0057">Aromatic amino acid biosynthesis</keyword>
<evidence type="ECO:0000256" key="5">
    <source>
        <dbReference type="ARBA" id="ARBA00023002"/>
    </source>
</evidence>
<evidence type="ECO:0000313" key="10">
    <source>
        <dbReference type="EMBL" id="MCU6695896.1"/>
    </source>
</evidence>
<comment type="similarity">
    <text evidence="7">Belongs to the shikimate dehydrogenase family.</text>
</comment>
<comment type="function">
    <text evidence="7">Involved in the biosynthesis of the chorismate, which leads to the biosynthesis of aromatic amino acids. Catalyzes the reversible NADPH linked reduction of 3-dehydroshikimate (DHSA) to yield shikimate (SA).</text>
</comment>
<evidence type="ECO:0000256" key="1">
    <source>
        <dbReference type="ARBA" id="ARBA00004871"/>
    </source>
</evidence>
<comment type="catalytic activity">
    <reaction evidence="7">
        <text>shikimate + NADP(+) = 3-dehydroshikimate + NADPH + H(+)</text>
        <dbReference type="Rhea" id="RHEA:17737"/>
        <dbReference type="ChEBI" id="CHEBI:15378"/>
        <dbReference type="ChEBI" id="CHEBI:16630"/>
        <dbReference type="ChEBI" id="CHEBI:36208"/>
        <dbReference type="ChEBI" id="CHEBI:57783"/>
        <dbReference type="ChEBI" id="CHEBI:58349"/>
        <dbReference type="EC" id="1.1.1.25"/>
    </reaction>
</comment>
<dbReference type="SUPFAM" id="SSF53223">
    <property type="entry name" value="Aminoacid dehydrogenase-like, N-terminal domain"/>
    <property type="match status" value="1"/>
</dbReference>
<evidence type="ECO:0000259" key="9">
    <source>
        <dbReference type="Pfam" id="PF18317"/>
    </source>
</evidence>
<feature type="domain" description="SDH C-terminal" evidence="9">
    <location>
        <begin position="260"/>
        <end position="287"/>
    </location>
</feature>
<dbReference type="InterPro" id="IPR022893">
    <property type="entry name" value="Shikimate_DH_fam"/>
</dbReference>
<feature type="binding site" evidence="7">
    <location>
        <begin position="24"/>
        <end position="26"/>
    </location>
    <ligand>
        <name>shikimate</name>
        <dbReference type="ChEBI" id="CHEBI:36208"/>
    </ligand>
</feature>
<evidence type="ECO:0000256" key="4">
    <source>
        <dbReference type="ARBA" id="ARBA00022857"/>
    </source>
</evidence>
<feature type="binding site" evidence="7">
    <location>
        <position position="87"/>
    </location>
    <ligand>
        <name>NADP(+)</name>
        <dbReference type="ChEBI" id="CHEBI:58349"/>
    </ligand>
</feature>
<dbReference type="InterPro" id="IPR011342">
    <property type="entry name" value="Shikimate_DH"/>
</dbReference>
<dbReference type="HAMAP" id="MF_00222">
    <property type="entry name" value="Shikimate_DH_AroE"/>
    <property type="match status" value="1"/>
</dbReference>
<feature type="binding site" evidence="7">
    <location>
        <position position="96"/>
    </location>
    <ligand>
        <name>shikimate</name>
        <dbReference type="ChEBI" id="CHEBI:36208"/>
    </ligand>
</feature>
<evidence type="ECO:0000256" key="7">
    <source>
        <dbReference type="HAMAP-Rule" id="MF_00222"/>
    </source>
</evidence>
<dbReference type="Proteomes" id="UP001652461">
    <property type="component" value="Unassembled WGS sequence"/>
</dbReference>
<name>A0ABT2RUA2_9FIRM</name>
<dbReference type="PANTHER" id="PTHR21089">
    <property type="entry name" value="SHIKIMATE DEHYDROGENASE"/>
    <property type="match status" value="1"/>
</dbReference>
<feature type="binding site" evidence="7">
    <location>
        <begin position="135"/>
        <end position="139"/>
    </location>
    <ligand>
        <name>NADP(+)</name>
        <dbReference type="ChEBI" id="CHEBI:58349"/>
    </ligand>
</feature>
<evidence type="ECO:0000313" key="11">
    <source>
        <dbReference type="Proteomes" id="UP001652461"/>
    </source>
</evidence>
<dbReference type="CDD" id="cd01065">
    <property type="entry name" value="NAD_bind_Shikimate_DH"/>
    <property type="match status" value="1"/>
</dbReference>
<comment type="subunit">
    <text evidence="7">Homodimer.</text>
</comment>
<reference evidence="10 11" key="1">
    <citation type="journal article" date="2021" name="ISME Commun">
        <title>Automated analysis of genomic sequences facilitates high-throughput and comprehensive description of bacteria.</title>
        <authorList>
            <person name="Hitch T.C.A."/>
        </authorList>
    </citation>
    <scope>NUCLEOTIDE SEQUENCE [LARGE SCALE GENOMIC DNA]</scope>
    <source>
        <strain evidence="10 11">Sanger_04</strain>
    </source>
</reference>
<dbReference type="InterPro" id="IPR013708">
    <property type="entry name" value="Shikimate_DH-bd_N"/>
</dbReference>
<keyword evidence="4 7" id="KW-0521">NADP</keyword>
<feature type="domain" description="Shikimate dehydrogenase substrate binding N-terminal" evidence="8">
    <location>
        <begin position="16"/>
        <end position="98"/>
    </location>
</feature>
<feature type="active site" description="Proton acceptor" evidence="7">
    <location>
        <position position="75"/>
    </location>
</feature>
<gene>
    <name evidence="7 10" type="primary">aroE</name>
    <name evidence="10" type="ORF">OCV63_03165</name>
</gene>
<feature type="binding site" evidence="7">
    <location>
        <position position="71"/>
    </location>
    <ligand>
        <name>shikimate</name>
        <dbReference type="ChEBI" id="CHEBI:36208"/>
    </ligand>
</feature>
<feature type="binding site" evidence="7">
    <location>
        <position position="237"/>
    </location>
    <ligand>
        <name>NADP(+)</name>
        <dbReference type="ChEBI" id="CHEBI:58349"/>
    </ligand>
</feature>
<evidence type="ECO:0000256" key="3">
    <source>
        <dbReference type="ARBA" id="ARBA00022605"/>
    </source>
</evidence>
<feature type="binding site" evidence="7">
    <location>
        <position position="111"/>
    </location>
    <ligand>
        <name>shikimate</name>
        <dbReference type="ChEBI" id="CHEBI:36208"/>
    </ligand>
</feature>
<proteinExistence type="inferred from homology"/>
<feature type="binding site" evidence="7">
    <location>
        <position position="267"/>
    </location>
    <ligand>
        <name>shikimate</name>
        <dbReference type="ChEBI" id="CHEBI:36208"/>
    </ligand>
</feature>
<accession>A0ABT2RUA2</accession>
<dbReference type="EMBL" id="JAOQKC010000003">
    <property type="protein sequence ID" value="MCU6695896.1"/>
    <property type="molecule type" value="Genomic_DNA"/>
</dbReference>
<comment type="pathway">
    <text evidence="1 7">Metabolic intermediate biosynthesis; chorismate biosynthesis; chorismate from D-erythrose 4-phosphate and phosphoenolpyruvate: step 4/7.</text>
</comment>